<keyword evidence="8" id="KW-1185">Reference proteome</keyword>
<evidence type="ECO:0000313" key="7">
    <source>
        <dbReference type="EMBL" id="ETS81650.1"/>
    </source>
</evidence>
<dbReference type="HOGENOM" id="CLU_019525_0_0_1"/>
<dbReference type="FunFam" id="3.90.70.200:FF:000005">
    <property type="entry name" value="Related to Pol II transcription elongation factor"/>
    <property type="match status" value="1"/>
</dbReference>
<feature type="compositionally biased region" description="Acidic residues" evidence="5">
    <location>
        <begin position="60"/>
        <end position="69"/>
    </location>
</feature>
<keyword evidence="2" id="KW-0805">Transcription regulation</keyword>
<dbReference type="FunCoup" id="W3X6H9">
    <property type="interactions" value="337"/>
</dbReference>
<proteinExistence type="predicted"/>
<feature type="compositionally biased region" description="Polar residues" evidence="5">
    <location>
        <begin position="551"/>
        <end position="561"/>
    </location>
</feature>
<evidence type="ECO:0000256" key="5">
    <source>
        <dbReference type="SAM" id="MobiDB-lite"/>
    </source>
</evidence>
<protein>
    <recommendedName>
        <fullName evidence="6">Plus3 domain-containing protein</fullName>
    </recommendedName>
</protein>
<keyword evidence="4" id="KW-0539">Nucleus</keyword>
<feature type="domain" description="Plus3" evidence="6">
    <location>
        <begin position="260"/>
        <end position="399"/>
    </location>
</feature>
<dbReference type="PANTHER" id="PTHR13115:SF8">
    <property type="entry name" value="RNA POLYMERASE-ASSOCIATED PROTEIN RTF1 HOMOLOG"/>
    <property type="match status" value="1"/>
</dbReference>
<dbReference type="InterPro" id="IPR004343">
    <property type="entry name" value="Plus-3_dom"/>
</dbReference>
<dbReference type="Gene3D" id="3.90.70.200">
    <property type="entry name" value="Plus-3 domain"/>
    <property type="match status" value="1"/>
</dbReference>
<dbReference type="GO" id="GO:0016593">
    <property type="term" value="C:Cdc73/Paf1 complex"/>
    <property type="evidence" value="ECO:0007669"/>
    <property type="project" value="TreeGrafter"/>
</dbReference>
<dbReference type="PANTHER" id="PTHR13115">
    <property type="entry name" value="RNA POLYMERASE-ASSOCIATED PROTEIN RTF1 HOMOLOG"/>
    <property type="match status" value="1"/>
</dbReference>
<dbReference type="InterPro" id="IPR036128">
    <property type="entry name" value="Plus3-like_sf"/>
</dbReference>
<dbReference type="OMA" id="ISGCYAR"/>
<organism evidence="7 8">
    <name type="scientific">Pestalotiopsis fici (strain W106-1 / CGMCC3.15140)</name>
    <dbReference type="NCBI Taxonomy" id="1229662"/>
    <lineage>
        <taxon>Eukaryota</taxon>
        <taxon>Fungi</taxon>
        <taxon>Dikarya</taxon>
        <taxon>Ascomycota</taxon>
        <taxon>Pezizomycotina</taxon>
        <taxon>Sordariomycetes</taxon>
        <taxon>Xylariomycetidae</taxon>
        <taxon>Amphisphaeriales</taxon>
        <taxon>Sporocadaceae</taxon>
        <taxon>Pestalotiopsis</taxon>
    </lineage>
</organism>
<dbReference type="STRING" id="1229662.W3X6H9"/>
<dbReference type="Proteomes" id="UP000030651">
    <property type="component" value="Unassembled WGS sequence"/>
</dbReference>
<dbReference type="GeneID" id="19271665"/>
<dbReference type="RefSeq" id="XP_007833424.1">
    <property type="nucleotide sequence ID" value="XM_007835233.1"/>
</dbReference>
<feature type="region of interest" description="Disordered" evidence="5">
    <location>
        <begin position="520"/>
        <end position="569"/>
    </location>
</feature>
<dbReference type="Pfam" id="PF03126">
    <property type="entry name" value="Plus-3"/>
    <property type="match status" value="1"/>
</dbReference>
<feature type="region of interest" description="Disordered" evidence="5">
    <location>
        <begin position="1"/>
        <end position="109"/>
    </location>
</feature>
<dbReference type="SUPFAM" id="SSF159042">
    <property type="entry name" value="Plus3-like"/>
    <property type="match status" value="1"/>
</dbReference>
<feature type="compositionally biased region" description="Acidic residues" evidence="5">
    <location>
        <begin position="1"/>
        <end position="23"/>
    </location>
</feature>
<feature type="compositionally biased region" description="Basic and acidic residues" evidence="5">
    <location>
        <begin position="536"/>
        <end position="550"/>
    </location>
</feature>
<dbReference type="KEGG" id="pfy:PFICI_06652"/>
<keyword evidence="3" id="KW-0804">Transcription</keyword>
<comment type="subcellular location">
    <subcellularLocation>
        <location evidence="1">Nucleus</location>
    </subcellularLocation>
</comment>
<name>W3X6H9_PESFW</name>
<dbReference type="SMART" id="SM00719">
    <property type="entry name" value="Plus3"/>
    <property type="match status" value="1"/>
</dbReference>
<feature type="compositionally biased region" description="Basic and acidic residues" evidence="5">
    <location>
        <begin position="196"/>
        <end position="219"/>
    </location>
</feature>
<dbReference type="EMBL" id="KI912112">
    <property type="protein sequence ID" value="ETS81650.1"/>
    <property type="molecule type" value="Genomic_DNA"/>
</dbReference>
<feature type="compositionally biased region" description="Polar residues" evidence="5">
    <location>
        <begin position="24"/>
        <end position="33"/>
    </location>
</feature>
<evidence type="ECO:0000256" key="4">
    <source>
        <dbReference type="ARBA" id="ARBA00023242"/>
    </source>
</evidence>
<dbReference type="GO" id="GO:1990269">
    <property type="term" value="F:RNA polymerase II C-terminal domain phosphoserine binding"/>
    <property type="evidence" value="ECO:0007669"/>
    <property type="project" value="TreeGrafter"/>
</dbReference>
<dbReference type="GO" id="GO:0003677">
    <property type="term" value="F:DNA binding"/>
    <property type="evidence" value="ECO:0007669"/>
    <property type="project" value="InterPro"/>
</dbReference>
<dbReference type="AlphaFoldDB" id="W3X6H9"/>
<evidence type="ECO:0000256" key="3">
    <source>
        <dbReference type="ARBA" id="ARBA00023163"/>
    </source>
</evidence>
<dbReference type="InParanoid" id="W3X6H9"/>
<feature type="region of interest" description="Disordered" evidence="5">
    <location>
        <begin position="152"/>
        <end position="255"/>
    </location>
</feature>
<dbReference type="eggNOG" id="KOG2402">
    <property type="taxonomic scope" value="Eukaryota"/>
</dbReference>
<dbReference type="OrthoDB" id="166375at2759"/>
<evidence type="ECO:0000256" key="1">
    <source>
        <dbReference type="ARBA" id="ARBA00004123"/>
    </source>
</evidence>
<evidence type="ECO:0000256" key="2">
    <source>
        <dbReference type="ARBA" id="ARBA00023015"/>
    </source>
</evidence>
<gene>
    <name evidence="7" type="ORF">PFICI_06652</name>
</gene>
<accession>W3X6H9</accession>
<dbReference type="PROSITE" id="PS51360">
    <property type="entry name" value="PLUS3"/>
    <property type="match status" value="1"/>
</dbReference>
<sequence>MADLDDAFLELVGGDESEDEASEQEMNISQAGSDSEDEGRQATKSSSSAKKTKKRRQGDSDEEEGEASDAESVASQESVPMDESDSEAGSPAPNANGAVADEDDKYPYEGMFESAKEKAEIMALREVERESILAERAQEIERQRQNRLLRQLVSAADNKKRKADNAELEETQRKTSRQRTKIGGSKVGETSAGIESLRRARAEKSERQRRLADDRERNKKSARISSGSPDRDGDAESDVEWDHSKRRSRSRTPEVKEVPLADLRDIERVRLGRSRFAQICFFPGFEQAITGCFARISIGPDPQNRDGPNQYRMAVIKRFTTGKPYAMEKSNGQTFVTDQYAVAAHGKAEREWPFIACSDSAFTESEFNRYKATLQHEGLNIPKRPNLLAKADDINKLRSRSWTDQELDQKLQRERNLRNKFNPSNRERIVKQLEDAKASGDDARASELQDQLDSMEGSRLAWKTSLTAAKPAPPSGVSQQDRLAQLNIENRRRNAEAVRKAQLKEKAKAREVEAKLARGEDVAEDTSRRLRTQPKFMRDENAPATGERKSTPLSATSTPANGTPKMGAVPPHIAKLQQQNSTGADKKGIPQIHRPLMDDDIIGSLDLDIDVEID</sequence>
<evidence type="ECO:0000259" key="6">
    <source>
        <dbReference type="PROSITE" id="PS51360"/>
    </source>
</evidence>
<reference evidence="8" key="1">
    <citation type="journal article" date="2015" name="BMC Genomics">
        <title>Genomic and transcriptomic analysis of the endophytic fungus Pestalotiopsis fici reveals its lifestyle and high potential for synthesis of natural products.</title>
        <authorList>
            <person name="Wang X."/>
            <person name="Zhang X."/>
            <person name="Liu L."/>
            <person name="Xiang M."/>
            <person name="Wang W."/>
            <person name="Sun X."/>
            <person name="Che Y."/>
            <person name="Guo L."/>
            <person name="Liu G."/>
            <person name="Guo L."/>
            <person name="Wang C."/>
            <person name="Yin W.B."/>
            <person name="Stadler M."/>
            <person name="Zhang X."/>
            <person name="Liu X."/>
        </authorList>
    </citation>
    <scope>NUCLEOTIDE SEQUENCE [LARGE SCALE GENOMIC DNA]</scope>
    <source>
        <strain evidence="8">W106-1 / CGMCC3.15140</strain>
    </source>
</reference>
<evidence type="ECO:0000313" key="8">
    <source>
        <dbReference type="Proteomes" id="UP000030651"/>
    </source>
</evidence>